<accession>A0A1M7LKI2</accession>
<name>A0A1M7LKI2_9BACT</name>
<gene>
    <name evidence="1" type="ORF">SAMN05444266_11120</name>
</gene>
<sequence>MIEETDIRNGNLVAYYDRNMQETIFAVEGVWQGFIYNSGLPLSKIPCQKANPIPLEISWLENFGFLPGDAEHGEDPNVYSLKYNRLHSIHIRVQQGIFQPVADSPSGQVPYGRPLAHVHQLQNLFHALTMEDL</sequence>
<evidence type="ECO:0000313" key="1">
    <source>
        <dbReference type="EMBL" id="SHM78651.1"/>
    </source>
</evidence>
<evidence type="ECO:0000313" key="2">
    <source>
        <dbReference type="Proteomes" id="UP000184420"/>
    </source>
</evidence>
<dbReference type="STRING" id="1419482.SAMN05444266_11120"/>
<dbReference type="EMBL" id="FRBL01000011">
    <property type="protein sequence ID" value="SHM78651.1"/>
    <property type="molecule type" value="Genomic_DNA"/>
</dbReference>
<dbReference type="AlphaFoldDB" id="A0A1M7LKI2"/>
<reference evidence="1 2" key="1">
    <citation type="submission" date="2016-11" db="EMBL/GenBank/DDBJ databases">
        <authorList>
            <person name="Jaros S."/>
            <person name="Januszkiewicz K."/>
            <person name="Wedrychowicz H."/>
        </authorList>
    </citation>
    <scope>NUCLEOTIDE SEQUENCE [LARGE SCALE GENOMIC DNA]</scope>
    <source>
        <strain evidence="1 2">DSM 27406</strain>
    </source>
</reference>
<organism evidence="1 2">
    <name type="scientific">Chitinophaga jiangningensis</name>
    <dbReference type="NCBI Taxonomy" id="1419482"/>
    <lineage>
        <taxon>Bacteria</taxon>
        <taxon>Pseudomonadati</taxon>
        <taxon>Bacteroidota</taxon>
        <taxon>Chitinophagia</taxon>
        <taxon>Chitinophagales</taxon>
        <taxon>Chitinophagaceae</taxon>
        <taxon>Chitinophaga</taxon>
    </lineage>
</organism>
<proteinExistence type="predicted"/>
<protein>
    <submittedName>
        <fullName evidence="1">Uncharacterized protein</fullName>
    </submittedName>
</protein>
<keyword evidence="2" id="KW-1185">Reference proteome</keyword>
<dbReference type="Proteomes" id="UP000184420">
    <property type="component" value="Unassembled WGS sequence"/>
</dbReference>